<gene>
    <name evidence="2" type="ORF">LCGC14_0381540</name>
</gene>
<proteinExistence type="predicted"/>
<evidence type="ECO:0000313" key="2">
    <source>
        <dbReference type="EMBL" id="KKN75302.1"/>
    </source>
</evidence>
<dbReference type="EMBL" id="LAZR01000312">
    <property type="protein sequence ID" value="KKN75302.1"/>
    <property type="molecule type" value="Genomic_DNA"/>
</dbReference>
<comment type="caution">
    <text evidence="2">The sequence shown here is derived from an EMBL/GenBank/DDBJ whole genome shotgun (WGS) entry which is preliminary data.</text>
</comment>
<accession>A0A0F9TKA8</accession>
<evidence type="ECO:0000256" key="1">
    <source>
        <dbReference type="SAM" id="MobiDB-lite"/>
    </source>
</evidence>
<feature type="compositionally biased region" description="Polar residues" evidence="1">
    <location>
        <begin position="1"/>
        <end position="15"/>
    </location>
</feature>
<feature type="region of interest" description="Disordered" evidence="1">
    <location>
        <begin position="1"/>
        <end position="21"/>
    </location>
</feature>
<name>A0A0F9TKA8_9ZZZZ</name>
<protein>
    <submittedName>
        <fullName evidence="2">Uncharacterized protein</fullName>
    </submittedName>
</protein>
<reference evidence="2" key="1">
    <citation type="journal article" date="2015" name="Nature">
        <title>Complex archaea that bridge the gap between prokaryotes and eukaryotes.</title>
        <authorList>
            <person name="Spang A."/>
            <person name="Saw J.H."/>
            <person name="Jorgensen S.L."/>
            <person name="Zaremba-Niedzwiedzka K."/>
            <person name="Martijn J."/>
            <person name="Lind A.E."/>
            <person name="van Eijk R."/>
            <person name="Schleper C."/>
            <person name="Guy L."/>
            <person name="Ettema T.J."/>
        </authorList>
    </citation>
    <scope>NUCLEOTIDE SEQUENCE</scope>
</reference>
<dbReference type="AlphaFoldDB" id="A0A0F9TKA8"/>
<organism evidence="2">
    <name type="scientific">marine sediment metagenome</name>
    <dbReference type="NCBI Taxonomy" id="412755"/>
    <lineage>
        <taxon>unclassified sequences</taxon>
        <taxon>metagenomes</taxon>
        <taxon>ecological metagenomes</taxon>
    </lineage>
</organism>
<sequence>MTSRNGSTFASSKPSTVKPENVALPEGTIHSRPFSGEFIVFNMMVYAEVGEGKTPLLGSVVDVPEMMPALLIDGDAGTLSIREIDNLDTIHLLELAASKSCDAWTALEFVYNFLCRGEHAYKTVMLDGGTDIERFCEENILSNASGNRADRDTEMAELGDFRRIQERMKRMYTRFRDLRTIDRRRVNFIAAAHESKGKDPITLKPVVQPMFIGKGAVLMPSRFDIVARLVTKEEGGKPVKYLVPSLEGRSRGRDRSKTLGREMKDPNMSKIAEAIFSKQEVK</sequence>
<dbReference type="Pfam" id="PF13479">
    <property type="entry name" value="AAA_24"/>
    <property type="match status" value="1"/>
</dbReference>